<dbReference type="OrthoDB" id="308557at2"/>
<dbReference type="Gene3D" id="3.20.20.70">
    <property type="entry name" value="Aldolase class I"/>
    <property type="match status" value="1"/>
</dbReference>
<keyword evidence="5" id="KW-0411">Iron-sulfur</keyword>
<evidence type="ECO:0000313" key="6">
    <source>
        <dbReference type="EMBL" id="BBE49957.1"/>
    </source>
</evidence>
<keyword evidence="4" id="KW-0408">Iron</keyword>
<evidence type="ECO:0000256" key="3">
    <source>
        <dbReference type="ARBA" id="ARBA00022723"/>
    </source>
</evidence>
<sequence>MTLSSLKLPDELNYIGVFLTLECSLNCSYCINDPEQSGRRSSLFPIEAKSVRKGLSPAEWATALSRIPFRSDLPITLQGGEPMLYWGGKGLGLILTEVPHYFDLLTNFALQPDVFVRNLNGQQAKLQRDAPYPSIRVSYHADEMNRTWHGRGFDELVSRCEALKDLGFKVSSLKADSDVGIYMVEHPDNVVTPEMRATYAERVPFETKEFLGVHAGKLYGRYLYPFSADLISRGIHPTPLACECKTTELLIDPMGFIWGCHFYLYDAWRQGGLVQEFAAIEAVNFQYIHHGAQIFAGRPIAPIGHILDPDFSMDKLDTFRPCYQYGRCIGCDTKIKNDRFQSYADRGVPHTSVKIRNIRMPAHLLGKIENLEQCQPFIDPLAWDESKHG</sequence>
<dbReference type="RefSeq" id="WP_062625601.1">
    <property type="nucleotide sequence ID" value="NZ_AP018738.1"/>
</dbReference>
<protein>
    <submittedName>
        <fullName evidence="6">Radical SAM domain protein</fullName>
    </submittedName>
</protein>
<dbReference type="EMBL" id="AP018738">
    <property type="protein sequence ID" value="BBE49957.1"/>
    <property type="molecule type" value="Genomic_DNA"/>
</dbReference>
<organism evidence="6 7">
    <name type="scientific">Ferriphaselus amnicola</name>
    <dbReference type="NCBI Taxonomy" id="1188319"/>
    <lineage>
        <taxon>Bacteria</taxon>
        <taxon>Pseudomonadati</taxon>
        <taxon>Pseudomonadota</taxon>
        <taxon>Betaproteobacteria</taxon>
        <taxon>Nitrosomonadales</taxon>
        <taxon>Gallionellaceae</taxon>
        <taxon>Ferriphaselus</taxon>
    </lineage>
</organism>
<keyword evidence="2" id="KW-0949">S-adenosyl-L-methionine</keyword>
<evidence type="ECO:0000256" key="4">
    <source>
        <dbReference type="ARBA" id="ARBA00023004"/>
    </source>
</evidence>
<accession>A0A2Z6G916</accession>
<dbReference type="InterPro" id="IPR007197">
    <property type="entry name" value="rSAM"/>
</dbReference>
<evidence type="ECO:0000256" key="2">
    <source>
        <dbReference type="ARBA" id="ARBA00022691"/>
    </source>
</evidence>
<proteinExistence type="predicted"/>
<evidence type="ECO:0000256" key="1">
    <source>
        <dbReference type="ARBA" id="ARBA00001966"/>
    </source>
</evidence>
<keyword evidence="7" id="KW-1185">Reference proteome</keyword>
<dbReference type="Proteomes" id="UP000033070">
    <property type="component" value="Chromosome"/>
</dbReference>
<name>A0A2Z6G916_9PROT</name>
<dbReference type="GO" id="GO:0046872">
    <property type="term" value="F:metal ion binding"/>
    <property type="evidence" value="ECO:0007669"/>
    <property type="project" value="UniProtKB-KW"/>
</dbReference>
<dbReference type="GO" id="GO:0003824">
    <property type="term" value="F:catalytic activity"/>
    <property type="evidence" value="ECO:0007669"/>
    <property type="project" value="InterPro"/>
</dbReference>
<dbReference type="SFLD" id="SFLDS00029">
    <property type="entry name" value="Radical_SAM"/>
    <property type="match status" value="1"/>
</dbReference>
<keyword evidence="3" id="KW-0479">Metal-binding</keyword>
<evidence type="ECO:0000313" key="7">
    <source>
        <dbReference type="Proteomes" id="UP000033070"/>
    </source>
</evidence>
<evidence type="ECO:0000256" key="5">
    <source>
        <dbReference type="ARBA" id="ARBA00023014"/>
    </source>
</evidence>
<dbReference type="SUPFAM" id="SSF102114">
    <property type="entry name" value="Radical SAM enzymes"/>
    <property type="match status" value="1"/>
</dbReference>
<gene>
    <name evidence="6" type="ORF">OYT1_ch0384</name>
</gene>
<dbReference type="InterPro" id="IPR013785">
    <property type="entry name" value="Aldolase_TIM"/>
</dbReference>
<dbReference type="AlphaFoldDB" id="A0A2Z6G916"/>
<comment type="cofactor">
    <cofactor evidence="1">
        <name>[4Fe-4S] cluster</name>
        <dbReference type="ChEBI" id="CHEBI:49883"/>
    </cofactor>
</comment>
<dbReference type="InterPro" id="IPR058240">
    <property type="entry name" value="rSAM_sf"/>
</dbReference>
<dbReference type="STRING" id="1188319.OYT1_00368"/>
<dbReference type="GO" id="GO:0051536">
    <property type="term" value="F:iron-sulfur cluster binding"/>
    <property type="evidence" value="ECO:0007669"/>
    <property type="project" value="UniProtKB-KW"/>
</dbReference>
<dbReference type="KEGG" id="fam:OYT1_ch0384"/>
<reference evidence="6 7" key="1">
    <citation type="submission" date="2018-06" db="EMBL/GenBank/DDBJ databases">
        <title>OYT1 Genome Sequencing.</title>
        <authorList>
            <person name="Kato S."/>
            <person name="Itoh T."/>
            <person name="Ohkuma M."/>
        </authorList>
    </citation>
    <scope>NUCLEOTIDE SEQUENCE [LARGE SCALE GENOMIC DNA]</scope>
    <source>
        <strain evidence="6 7">OYT1</strain>
    </source>
</reference>